<sequence length="307" mass="34837">MPPRQEFPTGGLEGAPSADIGWHFGEPVAGNMNNVKCKICDKVIKGGITRLKQHKAHFKGQVHPCARVTTTVREGMMKFVKDKKAKKDDSKKRKEEFEARLRDDEQDEMEDLMDEDVQMRRTTQESIRSQREWEDRQRFRKRTGGGQNVYEEGGGSNARGGISGSGTSRLRLSESEYRAFQLRSTDINLVRSRSTKQPKITGGLMKTLRKKLGEAVSKLIIYERLSMNLASSSWLHNLINAAAEIGTGVKFPTPYEISDVYLESEFQSMKEWIDRMKMICQEKVVTIMCDGWTNVDCEAETSIEGDV</sequence>
<keyword evidence="3" id="KW-1185">Reference proteome</keyword>
<evidence type="ECO:0000313" key="2">
    <source>
        <dbReference type="EMBL" id="KAF7802196.1"/>
    </source>
</evidence>
<dbReference type="PANTHER" id="PTHR46951:SF2">
    <property type="entry name" value="BED-TYPE DOMAIN-CONTAINING PROTEIN"/>
    <property type="match status" value="1"/>
</dbReference>
<feature type="compositionally biased region" description="Basic and acidic residues" evidence="1">
    <location>
        <begin position="83"/>
        <end position="103"/>
    </location>
</feature>
<dbReference type="EMBL" id="JAAIUW010000013">
    <property type="protein sequence ID" value="KAF7802196.1"/>
    <property type="molecule type" value="Genomic_DNA"/>
</dbReference>
<dbReference type="PANTHER" id="PTHR46951">
    <property type="entry name" value="BED-TYPE DOMAIN-CONTAINING PROTEIN"/>
    <property type="match status" value="1"/>
</dbReference>
<feature type="region of interest" description="Disordered" evidence="1">
    <location>
        <begin position="83"/>
        <end position="107"/>
    </location>
</feature>
<proteinExistence type="predicted"/>
<evidence type="ECO:0000256" key="1">
    <source>
        <dbReference type="SAM" id="MobiDB-lite"/>
    </source>
</evidence>
<reference evidence="2" key="1">
    <citation type="submission" date="2020-09" db="EMBL/GenBank/DDBJ databases">
        <title>Genome-Enabled Discovery of Anthraquinone Biosynthesis in Senna tora.</title>
        <authorList>
            <person name="Kang S.-H."/>
            <person name="Pandey R.P."/>
            <person name="Lee C.-M."/>
            <person name="Sim J.-S."/>
            <person name="Jeong J.-T."/>
            <person name="Choi B.-S."/>
            <person name="Jung M."/>
            <person name="Ginzburg D."/>
            <person name="Zhao K."/>
            <person name="Won S.Y."/>
            <person name="Oh T.-J."/>
            <person name="Yu Y."/>
            <person name="Kim N.-H."/>
            <person name="Lee O.R."/>
            <person name="Lee T.-H."/>
            <person name="Bashyal P."/>
            <person name="Kim T.-S."/>
            <person name="Lee W.-H."/>
            <person name="Kawkins C."/>
            <person name="Kim C.-K."/>
            <person name="Kim J.S."/>
            <person name="Ahn B.O."/>
            <person name="Rhee S.Y."/>
            <person name="Sohng J.K."/>
        </authorList>
    </citation>
    <scope>NUCLEOTIDE SEQUENCE</scope>
    <source>
        <tissue evidence="2">Leaf</tissue>
    </source>
</reference>
<name>A0A834SFH9_9FABA</name>
<dbReference type="OrthoDB" id="1430700at2759"/>
<evidence type="ECO:0008006" key="4">
    <source>
        <dbReference type="Google" id="ProtNLM"/>
    </source>
</evidence>
<protein>
    <recommendedName>
        <fullName evidence="4">BED-type domain-containing protein</fullName>
    </recommendedName>
</protein>
<feature type="compositionally biased region" description="Gly residues" evidence="1">
    <location>
        <begin position="144"/>
        <end position="164"/>
    </location>
</feature>
<comment type="caution">
    <text evidence="2">The sequence shown here is derived from an EMBL/GenBank/DDBJ whole genome shotgun (WGS) entry which is preliminary data.</text>
</comment>
<evidence type="ECO:0000313" key="3">
    <source>
        <dbReference type="Proteomes" id="UP000634136"/>
    </source>
</evidence>
<gene>
    <name evidence="2" type="ORF">G2W53_041307</name>
</gene>
<feature type="region of interest" description="Disordered" evidence="1">
    <location>
        <begin position="119"/>
        <end position="167"/>
    </location>
</feature>
<accession>A0A834SFH9</accession>
<organism evidence="2 3">
    <name type="scientific">Senna tora</name>
    <dbReference type="NCBI Taxonomy" id="362788"/>
    <lineage>
        <taxon>Eukaryota</taxon>
        <taxon>Viridiplantae</taxon>
        <taxon>Streptophyta</taxon>
        <taxon>Embryophyta</taxon>
        <taxon>Tracheophyta</taxon>
        <taxon>Spermatophyta</taxon>
        <taxon>Magnoliopsida</taxon>
        <taxon>eudicotyledons</taxon>
        <taxon>Gunneridae</taxon>
        <taxon>Pentapetalae</taxon>
        <taxon>rosids</taxon>
        <taxon>fabids</taxon>
        <taxon>Fabales</taxon>
        <taxon>Fabaceae</taxon>
        <taxon>Caesalpinioideae</taxon>
        <taxon>Cassia clade</taxon>
        <taxon>Senna</taxon>
    </lineage>
</organism>
<dbReference type="Proteomes" id="UP000634136">
    <property type="component" value="Unassembled WGS sequence"/>
</dbReference>
<feature type="compositionally biased region" description="Basic and acidic residues" evidence="1">
    <location>
        <begin position="119"/>
        <end position="137"/>
    </location>
</feature>
<dbReference type="AlphaFoldDB" id="A0A834SFH9"/>